<dbReference type="EC" id="2.4.-.-" evidence="3"/>
<dbReference type="SUPFAM" id="SSF53448">
    <property type="entry name" value="Nucleotide-diphospho-sugar transferases"/>
    <property type="match status" value="1"/>
</dbReference>
<keyword evidence="3" id="KW-0808">Transferase</keyword>
<evidence type="ECO:0000313" key="4">
    <source>
        <dbReference type="Proteomes" id="UP001596058"/>
    </source>
</evidence>
<dbReference type="InterPro" id="IPR050834">
    <property type="entry name" value="Glycosyltransf_2"/>
</dbReference>
<dbReference type="RefSeq" id="WP_379520993.1">
    <property type="nucleotide sequence ID" value="NZ_JBHSPA010000065.1"/>
</dbReference>
<proteinExistence type="predicted"/>
<keyword evidence="4" id="KW-1185">Reference proteome</keyword>
<dbReference type="PANTHER" id="PTHR43685">
    <property type="entry name" value="GLYCOSYLTRANSFERASE"/>
    <property type="match status" value="1"/>
</dbReference>
<dbReference type="Pfam" id="PF00535">
    <property type="entry name" value="Glycos_transf_2"/>
    <property type="match status" value="1"/>
</dbReference>
<evidence type="ECO:0000259" key="2">
    <source>
        <dbReference type="Pfam" id="PF00535"/>
    </source>
</evidence>
<organism evidence="3 4">
    <name type="scientific">Nonomuraea insulae</name>
    <dbReference type="NCBI Taxonomy" id="1616787"/>
    <lineage>
        <taxon>Bacteria</taxon>
        <taxon>Bacillati</taxon>
        <taxon>Actinomycetota</taxon>
        <taxon>Actinomycetes</taxon>
        <taxon>Streptosporangiales</taxon>
        <taxon>Streptosporangiaceae</taxon>
        <taxon>Nonomuraea</taxon>
    </lineage>
</organism>
<dbReference type="CDD" id="cd00761">
    <property type="entry name" value="Glyco_tranf_GTA_type"/>
    <property type="match status" value="1"/>
</dbReference>
<keyword evidence="1" id="KW-0175">Coiled coil</keyword>
<reference evidence="4" key="1">
    <citation type="journal article" date="2019" name="Int. J. Syst. Evol. Microbiol.">
        <title>The Global Catalogue of Microorganisms (GCM) 10K type strain sequencing project: providing services to taxonomists for standard genome sequencing and annotation.</title>
        <authorList>
            <consortium name="The Broad Institute Genomics Platform"/>
            <consortium name="The Broad Institute Genome Sequencing Center for Infectious Disease"/>
            <person name="Wu L."/>
            <person name="Ma J."/>
        </authorList>
    </citation>
    <scope>NUCLEOTIDE SEQUENCE [LARGE SCALE GENOMIC DNA]</scope>
    <source>
        <strain evidence="4">CCUG 53903</strain>
    </source>
</reference>
<gene>
    <name evidence="3" type="ORF">ACFPZ3_47395</name>
</gene>
<dbReference type="GO" id="GO:0016757">
    <property type="term" value="F:glycosyltransferase activity"/>
    <property type="evidence" value="ECO:0007669"/>
    <property type="project" value="UniProtKB-KW"/>
</dbReference>
<dbReference type="InterPro" id="IPR001173">
    <property type="entry name" value="Glyco_trans_2-like"/>
</dbReference>
<dbReference type="PANTHER" id="PTHR43685:SF3">
    <property type="entry name" value="SLR2126 PROTEIN"/>
    <property type="match status" value="1"/>
</dbReference>
<comment type="caution">
    <text evidence="3">The sequence shown here is derived from an EMBL/GenBank/DDBJ whole genome shotgun (WGS) entry which is preliminary data.</text>
</comment>
<name>A0ABW1D3I0_9ACTN</name>
<dbReference type="EMBL" id="JBHSPA010000065">
    <property type="protein sequence ID" value="MFC5831520.1"/>
    <property type="molecule type" value="Genomic_DNA"/>
</dbReference>
<dbReference type="InterPro" id="IPR029044">
    <property type="entry name" value="Nucleotide-diphossugar_trans"/>
</dbReference>
<dbReference type="Proteomes" id="UP001596058">
    <property type="component" value="Unassembled WGS sequence"/>
</dbReference>
<sequence length="559" mass="61176">MSVTPVEAAAGKTAGDAGARRVRGNDYRVLEPPETFTPELRVSVIVPAYGAQDKLDLVLQGLARQTYPAELTEIIVVDNGSSPPLRLPEGTAARLVLCEQPGRASARNAGLAEASGDVIHWLDSDVVLTPGSVEAHMRWHHAAPYLSVTGYIRFTSAELPEVLPEDLEAAFEPADPHAWLVGLVERTDGLTNNPVRPFSLHVGGATSVSARLVEAAGPMDEELIVGQDTEMGYRLAQAGAVFVPEPKARAYHLGPTMRMRHQKRIDRVSHAFVADRIPAYQWLRTHPDRQWKVPNVTAVVDGTAGYEAVRASVDALLASTVVDLSVVLVGPWDTLERDRRAPLKDPNLDLVLVHGHYEHEGRVRLATAEEVHPSVPFVLRLPAGWVPGEDSLAKLLNLARSEGLGLIGVLLDESPGEVVSARLERVSSFARARIVARPGEPLDDAVEDVSGVRWVVGETYDFGAEPGELVGRRSAYKARLEAQEEAARLAKEAERLREQVAKWRDEAAKWRKSTVELRRDVGTLRRELHSAQRAQHAQRGMRAILAGRMKRALGRKPPT</sequence>
<accession>A0ABW1D3I0</accession>
<protein>
    <submittedName>
        <fullName evidence="3">Glycosyltransferase</fullName>
        <ecNumber evidence="3">2.4.-.-</ecNumber>
    </submittedName>
</protein>
<evidence type="ECO:0000313" key="3">
    <source>
        <dbReference type="EMBL" id="MFC5831520.1"/>
    </source>
</evidence>
<feature type="domain" description="Glycosyltransferase 2-like" evidence="2">
    <location>
        <begin position="43"/>
        <end position="156"/>
    </location>
</feature>
<feature type="coiled-coil region" evidence="1">
    <location>
        <begin position="473"/>
        <end position="513"/>
    </location>
</feature>
<dbReference type="Gene3D" id="3.90.550.10">
    <property type="entry name" value="Spore Coat Polysaccharide Biosynthesis Protein SpsA, Chain A"/>
    <property type="match status" value="1"/>
</dbReference>
<keyword evidence="3" id="KW-0328">Glycosyltransferase</keyword>
<evidence type="ECO:0000256" key="1">
    <source>
        <dbReference type="SAM" id="Coils"/>
    </source>
</evidence>